<evidence type="ECO:0000313" key="2">
    <source>
        <dbReference type="EMBL" id="EKX72368.1"/>
    </source>
</evidence>
<keyword evidence="1" id="KW-0732">Signal</keyword>
<proteinExistence type="predicted"/>
<dbReference type="Proteomes" id="UP000031512">
    <property type="component" value="Unassembled WGS sequence"/>
</dbReference>
<dbReference type="EMBL" id="ACOU01000007">
    <property type="protein sequence ID" value="EKX72368.1"/>
    <property type="molecule type" value="Genomic_DNA"/>
</dbReference>
<dbReference type="RefSeq" id="XP_004831820.1">
    <property type="nucleotide sequence ID" value="XM_004831763.1"/>
</dbReference>
<accession>L1LB44</accession>
<feature type="chain" id="PRO_5003952993" evidence="1">
    <location>
        <begin position="19"/>
        <end position="460"/>
    </location>
</feature>
<comment type="caution">
    <text evidence="2">The sequence shown here is derived from an EMBL/GenBank/DDBJ whole genome shotgun (WGS) entry which is preliminary data.</text>
</comment>
<dbReference type="InterPro" id="IPR007480">
    <property type="entry name" value="DUF529"/>
</dbReference>
<dbReference type="Pfam" id="PF04385">
    <property type="entry name" value="FAINT"/>
    <property type="match status" value="1"/>
</dbReference>
<dbReference type="KEGG" id="beq:BEWA_048350"/>
<dbReference type="VEuPathDB" id="PiroplasmaDB:BEWA_048350"/>
<protein>
    <submittedName>
        <fullName evidence="2">Signal peptide containing protein</fullName>
    </submittedName>
</protein>
<dbReference type="AlphaFoldDB" id="L1LB44"/>
<keyword evidence="3" id="KW-1185">Reference proteome</keyword>
<gene>
    <name evidence="2" type="ORF">BEWA_048350</name>
</gene>
<dbReference type="GeneID" id="15803985"/>
<evidence type="ECO:0000256" key="1">
    <source>
        <dbReference type="SAM" id="SignalP"/>
    </source>
</evidence>
<organism evidence="2 3">
    <name type="scientific">Theileria equi strain WA</name>
    <dbReference type="NCBI Taxonomy" id="1537102"/>
    <lineage>
        <taxon>Eukaryota</taxon>
        <taxon>Sar</taxon>
        <taxon>Alveolata</taxon>
        <taxon>Apicomplexa</taxon>
        <taxon>Aconoidasida</taxon>
        <taxon>Piroplasmida</taxon>
        <taxon>Theileriidae</taxon>
        <taxon>Theileria</taxon>
    </lineage>
</organism>
<evidence type="ECO:0000313" key="3">
    <source>
        <dbReference type="Proteomes" id="UP000031512"/>
    </source>
</evidence>
<reference evidence="2 3" key="1">
    <citation type="journal article" date="2012" name="BMC Genomics">
        <title>Comparative genomic analysis and phylogenetic position of Theileria equi.</title>
        <authorList>
            <person name="Kappmeyer L.S."/>
            <person name="Thiagarajan M."/>
            <person name="Herndon D.R."/>
            <person name="Ramsay J.D."/>
            <person name="Caler E."/>
            <person name="Djikeng A."/>
            <person name="Gillespie J.J."/>
            <person name="Lau A.O."/>
            <person name="Roalson E.H."/>
            <person name="Silva J.C."/>
            <person name="Silva M.G."/>
            <person name="Suarez C.E."/>
            <person name="Ueti M.W."/>
            <person name="Nene V.M."/>
            <person name="Mealey R.H."/>
            <person name="Knowles D.P."/>
            <person name="Brayton K.A."/>
        </authorList>
    </citation>
    <scope>NUCLEOTIDE SEQUENCE [LARGE SCALE GENOMIC DNA]</scope>
    <source>
        <strain evidence="2 3">WA</strain>
    </source>
</reference>
<sequence length="460" mass="51782">MRILALLWMLFLARFCSACCMLQCLWKKINGKLCNKDDDDDVYVQVAQGSSNEFPNVPFLPGVIDISALDKKQCKFFNYSFAGNAIRLVVPNKGVSVSKLMNGSETVWIAEEEETFGYAEAYLNHDGKPELILVASTSSGTSKETYLELKDGRWVSCNDSEDKMKSLRDPAEWKSDFEIDISASKDTDKCSIFEVGLLGVTTRHFYPEPGHVPIKVKNGNKELWKAQVHSSRKGMETMFGGYESYCLSCILYKKGSMELLELTVVGKASSRWYKYFEKNADGQWKSISEKDYDKKFNEIKRAKPSQVPSKAQPKEDSAVVVQTNFRNVAPKLVTRLGITLDLSNPDPSLFSLADDQIHGVSHKAFVPKDGCSLVAIVDNRDTLWTATDTKEECMGAYLFSREGYSSLLSVYTRGAGDETFCFEKNGSLWKNVDKRYFERKLHSMKDFSAPAGEGHKEEDT</sequence>
<name>L1LB44_THEEQ</name>
<feature type="signal peptide" evidence="1">
    <location>
        <begin position="1"/>
        <end position="18"/>
    </location>
</feature>